<evidence type="ECO:0000313" key="2">
    <source>
        <dbReference type="EMBL" id="WBA41925.1"/>
    </source>
</evidence>
<feature type="transmembrane region" description="Helical" evidence="1">
    <location>
        <begin position="27"/>
        <end position="45"/>
    </location>
</feature>
<keyword evidence="3" id="KW-1185">Reference proteome</keyword>
<organism evidence="2 3">
    <name type="scientific">Hymenobacter canadensis</name>
    <dbReference type="NCBI Taxonomy" id="2999067"/>
    <lineage>
        <taxon>Bacteria</taxon>
        <taxon>Pseudomonadati</taxon>
        <taxon>Bacteroidota</taxon>
        <taxon>Cytophagia</taxon>
        <taxon>Cytophagales</taxon>
        <taxon>Hymenobacteraceae</taxon>
        <taxon>Hymenobacter</taxon>
    </lineage>
</organism>
<name>A0ABY7LT77_9BACT</name>
<protein>
    <submittedName>
        <fullName evidence="2">FUSC family protein</fullName>
    </submittedName>
</protein>
<keyword evidence="1" id="KW-0472">Membrane</keyword>
<dbReference type="EMBL" id="CP114767">
    <property type="protein sequence ID" value="WBA41925.1"/>
    <property type="molecule type" value="Genomic_DNA"/>
</dbReference>
<accession>A0ABY7LT77</accession>
<feature type="transmembrane region" description="Helical" evidence="1">
    <location>
        <begin position="51"/>
        <end position="68"/>
    </location>
</feature>
<dbReference type="RefSeq" id="WP_269559983.1">
    <property type="nucleotide sequence ID" value="NZ_CP114767.1"/>
</dbReference>
<evidence type="ECO:0000256" key="1">
    <source>
        <dbReference type="SAM" id="Phobius"/>
    </source>
</evidence>
<keyword evidence="1" id="KW-0812">Transmembrane</keyword>
<dbReference type="Proteomes" id="UP001211005">
    <property type="component" value="Chromosome"/>
</dbReference>
<evidence type="ECO:0000313" key="3">
    <source>
        <dbReference type="Proteomes" id="UP001211005"/>
    </source>
</evidence>
<sequence length="88" mass="9852">MSAQEDYSKLTLQELLGEEKKLKRNEIFAAASIGFLVGVMVYGVVRNGFGFLYVAIPLAMIVGIYRNSQSQKQVLQQVRAEISLRNRG</sequence>
<keyword evidence="1" id="KW-1133">Transmembrane helix</keyword>
<gene>
    <name evidence="2" type="ORF">O3303_19210</name>
</gene>
<proteinExistence type="predicted"/>
<reference evidence="2 3" key="1">
    <citation type="submission" date="2022-12" db="EMBL/GenBank/DDBJ databases">
        <title>Hymenobacter canadensis sp. nov. isolated from lake water of the Cambridge Bay, Canada.</title>
        <authorList>
            <person name="Kim W.H."/>
            <person name="Lee Y.M."/>
        </authorList>
    </citation>
    <scope>NUCLEOTIDE SEQUENCE [LARGE SCALE GENOMIC DNA]</scope>
    <source>
        <strain evidence="2 3">PAMC 29467</strain>
    </source>
</reference>